<evidence type="ECO:0000259" key="2">
    <source>
        <dbReference type="PROSITE" id="PS50011"/>
    </source>
</evidence>
<gene>
    <name evidence="3" type="primary">ssp5-L</name>
    <name evidence="3" type="ORF">Hamer_G020329</name>
</gene>
<sequence length="420" mass="45907">MTRVQRVCETRNQERSLAVLLLQPQGDEAPLGRRAFKVPVTTTTIPVTTTTIPVTTTIPATTTSPVTTITLTNPVTTTSPSPPPLLTTTTTTSPHHQFTTLLCPTVTTNPPSPPPPSPHPLSPPPRHPPCHPPTQSPTPPTTPVPPPHHHPVINTPGTPSPPPPRHHHTPSPPPPPSPPPTTTTTTRHPHQPSHQHPTTPVTHPTTTNPTNPVTNTPTTPVTTSSHHHPRHHHLNQPSHQHPTTQSPTPPPPPSPPPHIAIAGIADHYHLILNNGKIRDVVVKRLRTGQPLTAEARILKKLAGAGGAPLMYGVTNKPSALVMEFCPGLTITKAVLELDRKDLHHVHYAAFLAIRHFHRAGYYHKNLSSDNILVTTTLPFKCHIINVADAKKFTGDRVFDRKMQYQDYGFLDRLKRIIDQR</sequence>
<dbReference type="InterPro" id="IPR011009">
    <property type="entry name" value="Kinase-like_dom_sf"/>
</dbReference>
<dbReference type="SUPFAM" id="SSF56112">
    <property type="entry name" value="Protein kinase-like (PK-like)"/>
    <property type="match status" value="1"/>
</dbReference>
<feature type="compositionally biased region" description="Pro residues" evidence="1">
    <location>
        <begin position="247"/>
        <end position="258"/>
    </location>
</feature>
<evidence type="ECO:0000256" key="1">
    <source>
        <dbReference type="SAM" id="MobiDB-lite"/>
    </source>
</evidence>
<dbReference type="GO" id="GO:0004672">
    <property type="term" value="F:protein kinase activity"/>
    <property type="evidence" value="ECO:0007669"/>
    <property type="project" value="InterPro"/>
</dbReference>
<dbReference type="PROSITE" id="PS50011">
    <property type="entry name" value="PROTEIN_KINASE_DOM"/>
    <property type="match status" value="1"/>
</dbReference>
<dbReference type="Gene3D" id="1.10.510.10">
    <property type="entry name" value="Transferase(Phosphotransferase) domain 1"/>
    <property type="match status" value="1"/>
</dbReference>
<feature type="domain" description="Protein kinase" evidence="2">
    <location>
        <begin position="253"/>
        <end position="420"/>
    </location>
</feature>
<proteinExistence type="predicted"/>
<dbReference type="Proteomes" id="UP000747542">
    <property type="component" value="Unassembled WGS sequence"/>
</dbReference>
<comment type="caution">
    <text evidence="3">The sequence shown here is derived from an EMBL/GenBank/DDBJ whole genome shotgun (WGS) entry which is preliminary data.</text>
</comment>
<organism evidence="3 4">
    <name type="scientific">Homarus americanus</name>
    <name type="common">American lobster</name>
    <dbReference type="NCBI Taxonomy" id="6706"/>
    <lineage>
        <taxon>Eukaryota</taxon>
        <taxon>Metazoa</taxon>
        <taxon>Ecdysozoa</taxon>
        <taxon>Arthropoda</taxon>
        <taxon>Crustacea</taxon>
        <taxon>Multicrustacea</taxon>
        <taxon>Malacostraca</taxon>
        <taxon>Eumalacostraca</taxon>
        <taxon>Eucarida</taxon>
        <taxon>Decapoda</taxon>
        <taxon>Pleocyemata</taxon>
        <taxon>Astacidea</taxon>
        <taxon>Nephropoidea</taxon>
        <taxon>Nephropidae</taxon>
        <taxon>Homarus</taxon>
    </lineage>
</organism>
<keyword evidence="3" id="KW-0675">Receptor</keyword>
<keyword evidence="4" id="KW-1185">Reference proteome</keyword>
<feature type="compositionally biased region" description="Low complexity" evidence="1">
    <location>
        <begin position="194"/>
        <end position="224"/>
    </location>
</feature>
<feature type="compositionally biased region" description="Pro residues" evidence="1">
    <location>
        <begin position="170"/>
        <end position="181"/>
    </location>
</feature>
<evidence type="ECO:0000313" key="3">
    <source>
        <dbReference type="EMBL" id="KAG7172448.1"/>
    </source>
</evidence>
<feature type="compositionally biased region" description="Low complexity" evidence="1">
    <location>
        <begin position="235"/>
        <end position="246"/>
    </location>
</feature>
<evidence type="ECO:0000313" key="4">
    <source>
        <dbReference type="Proteomes" id="UP000747542"/>
    </source>
</evidence>
<accession>A0A8J5N3D4</accession>
<dbReference type="InterPro" id="IPR000719">
    <property type="entry name" value="Prot_kinase_dom"/>
</dbReference>
<protein>
    <submittedName>
        <fullName evidence="3">Agglutinin receptor-like</fullName>
    </submittedName>
</protein>
<dbReference type="AlphaFoldDB" id="A0A8J5N3D4"/>
<reference evidence="3" key="1">
    <citation type="journal article" date="2021" name="Sci. Adv.">
        <title>The American lobster genome reveals insights on longevity, neural, and immune adaptations.</title>
        <authorList>
            <person name="Polinski J.M."/>
            <person name="Zimin A.V."/>
            <person name="Clark K.F."/>
            <person name="Kohn A.B."/>
            <person name="Sadowski N."/>
            <person name="Timp W."/>
            <person name="Ptitsyn A."/>
            <person name="Khanna P."/>
            <person name="Romanova D.Y."/>
            <person name="Williams P."/>
            <person name="Greenwood S.J."/>
            <person name="Moroz L.L."/>
            <person name="Walt D.R."/>
            <person name="Bodnar A.G."/>
        </authorList>
    </citation>
    <scope>NUCLEOTIDE SEQUENCE</scope>
    <source>
        <strain evidence="3">GMGI-L3</strain>
    </source>
</reference>
<dbReference type="EMBL" id="JAHLQT010011048">
    <property type="protein sequence ID" value="KAG7172448.1"/>
    <property type="molecule type" value="Genomic_DNA"/>
</dbReference>
<feature type="compositionally biased region" description="Basic residues" evidence="1">
    <location>
        <begin position="225"/>
        <end position="234"/>
    </location>
</feature>
<name>A0A8J5N3D4_HOMAM</name>
<feature type="compositionally biased region" description="Pro residues" evidence="1">
    <location>
        <begin position="110"/>
        <end position="146"/>
    </location>
</feature>
<dbReference type="GO" id="GO:0005524">
    <property type="term" value="F:ATP binding"/>
    <property type="evidence" value="ECO:0007669"/>
    <property type="project" value="InterPro"/>
</dbReference>
<feature type="region of interest" description="Disordered" evidence="1">
    <location>
        <begin position="71"/>
        <end position="260"/>
    </location>
</feature>